<dbReference type="RefSeq" id="WP_109616460.1">
    <property type="nucleotide sequence ID" value="NZ_QGDO01000001.1"/>
</dbReference>
<evidence type="ECO:0000256" key="1">
    <source>
        <dbReference type="SAM" id="SignalP"/>
    </source>
</evidence>
<reference evidence="2 3" key="1">
    <citation type="submission" date="2018-03" db="EMBL/GenBank/DDBJ databases">
        <title>Genomic Encyclopedia of Archaeal and Bacterial Type Strains, Phase II (KMG-II): from individual species to whole genera.</title>
        <authorList>
            <person name="Goeker M."/>
        </authorList>
    </citation>
    <scope>NUCLEOTIDE SEQUENCE [LARGE SCALE GENOMIC DNA]</scope>
    <source>
        <strain evidence="2 3">DSM 28229</strain>
    </source>
</reference>
<keyword evidence="1" id="KW-0732">Signal</keyword>
<accession>A0A315ZI70</accession>
<evidence type="ECO:0008006" key="4">
    <source>
        <dbReference type="Google" id="ProtNLM"/>
    </source>
</evidence>
<evidence type="ECO:0000313" key="2">
    <source>
        <dbReference type="EMBL" id="PWJ45002.1"/>
    </source>
</evidence>
<evidence type="ECO:0000313" key="3">
    <source>
        <dbReference type="Proteomes" id="UP000245535"/>
    </source>
</evidence>
<dbReference type="AlphaFoldDB" id="A0A315ZI70"/>
<organism evidence="2 3">
    <name type="scientific">Sediminitomix flava</name>
    <dbReference type="NCBI Taxonomy" id="379075"/>
    <lineage>
        <taxon>Bacteria</taxon>
        <taxon>Pseudomonadati</taxon>
        <taxon>Bacteroidota</taxon>
        <taxon>Cytophagia</taxon>
        <taxon>Cytophagales</taxon>
        <taxon>Flammeovirgaceae</taxon>
        <taxon>Sediminitomix</taxon>
    </lineage>
</organism>
<feature type="chain" id="PRO_5016266528" description="Lipocalin-like protein" evidence="1">
    <location>
        <begin position="23"/>
        <end position="271"/>
    </location>
</feature>
<keyword evidence="3" id="KW-1185">Reference proteome</keyword>
<dbReference type="EMBL" id="QGDO01000001">
    <property type="protein sequence ID" value="PWJ45002.1"/>
    <property type="molecule type" value="Genomic_DNA"/>
</dbReference>
<gene>
    <name evidence="2" type="ORF">BC781_1011400</name>
</gene>
<dbReference type="PROSITE" id="PS51257">
    <property type="entry name" value="PROKAR_LIPOPROTEIN"/>
    <property type="match status" value="1"/>
</dbReference>
<sequence>MKLKFYPSIVCILLFQSCSAFLDEMNFDLFKDYDQCTPLISENSYYQQDSTNGSTTLVSEVINEGAYEIIANGYYLSTDSNGVLSENQIIVNSSLGEFSAEFNAILGQEYFFYPFSINECGMSKGKMQSFVANWYPPLPEVPCELNDNEIIDNGATSKIGKVYETLSPAFGKYQVSTSGGTLGLKFYFSEIPMNGEYHSTTAQYLESGTKKVMIILDYNNYRQVEEGTIYVSEVEDYIIISFCDIKYTWSIDSTEKLYSLKGQIKFKPNFK</sequence>
<feature type="signal peptide" evidence="1">
    <location>
        <begin position="1"/>
        <end position="22"/>
    </location>
</feature>
<name>A0A315ZI70_SEDFL</name>
<comment type="caution">
    <text evidence="2">The sequence shown here is derived from an EMBL/GenBank/DDBJ whole genome shotgun (WGS) entry which is preliminary data.</text>
</comment>
<proteinExistence type="predicted"/>
<protein>
    <recommendedName>
        <fullName evidence="4">Lipocalin-like protein</fullName>
    </recommendedName>
</protein>
<dbReference type="Proteomes" id="UP000245535">
    <property type="component" value="Unassembled WGS sequence"/>
</dbReference>